<dbReference type="InterPro" id="IPR046498">
    <property type="entry name" value="Rv1476-like"/>
</dbReference>
<organism evidence="2 3">
    <name type="scientific">Mycolicibacterium phlei DSM 43239 = CCUG 21000</name>
    <dbReference type="NCBI Taxonomy" id="1226750"/>
    <lineage>
        <taxon>Bacteria</taxon>
        <taxon>Bacillati</taxon>
        <taxon>Actinomycetota</taxon>
        <taxon>Actinomycetes</taxon>
        <taxon>Mycobacteriales</taxon>
        <taxon>Mycobacteriaceae</taxon>
        <taxon>Mycolicibacterium</taxon>
    </lineage>
</organism>
<keyword evidence="3" id="KW-1185">Reference proteome</keyword>
<accession>A0A5N5UVY5</accession>
<protein>
    <submittedName>
        <fullName evidence="2">Uncharacterized protein</fullName>
    </submittedName>
</protein>
<dbReference type="EMBL" id="ANBP01000029">
    <property type="protein sequence ID" value="KAB7753774.1"/>
    <property type="molecule type" value="Genomic_DNA"/>
</dbReference>
<dbReference type="Pfam" id="PF20381">
    <property type="entry name" value="Rv1476"/>
    <property type="match status" value="1"/>
</dbReference>
<comment type="caution">
    <text evidence="2">The sequence shown here is derived from an EMBL/GenBank/DDBJ whole genome shotgun (WGS) entry which is preliminary data.</text>
</comment>
<evidence type="ECO:0000256" key="1">
    <source>
        <dbReference type="SAM" id="Phobius"/>
    </source>
</evidence>
<gene>
    <name evidence="2" type="ORF">MPHL21000_17930</name>
</gene>
<proteinExistence type="predicted"/>
<sequence>MIGHEFLPVPPAYIPPDVCDPVGMDPATTPVDTCMNLVIEDVRDDGVSASPIPENEGLTDVVAEAREKGIDLKIVVVDHNPPIDTPLRDIATEVGEVFPDATVLVLSPSESGTYSTTFDRVTLEAGQDVAEGRGAVQGAKNFLGELTTPHFNWTAFTIVLVLLVIAAVIGTRLLQIRSRRATSDQ</sequence>
<reference evidence="2 3" key="1">
    <citation type="submission" date="2012-10" db="EMBL/GenBank/DDBJ databases">
        <title>The draft sequence of the Mycobacterium pheli genome.</title>
        <authorList>
            <person name="Pettersson B.M.F."/>
            <person name="Das S."/>
            <person name="Dasgupta S."/>
            <person name="Bhattacharya A."/>
            <person name="Kirsebom L.A."/>
        </authorList>
    </citation>
    <scope>NUCLEOTIDE SEQUENCE [LARGE SCALE GENOMIC DNA]</scope>
    <source>
        <strain evidence="2 3">CCUG 21000</strain>
    </source>
</reference>
<feature type="transmembrane region" description="Helical" evidence="1">
    <location>
        <begin position="153"/>
        <end position="174"/>
    </location>
</feature>
<keyword evidence="1" id="KW-0472">Membrane</keyword>
<keyword evidence="1" id="KW-0812">Transmembrane</keyword>
<dbReference type="Proteomes" id="UP000325690">
    <property type="component" value="Unassembled WGS sequence"/>
</dbReference>
<dbReference type="AlphaFoldDB" id="A0A5N5UVY5"/>
<dbReference type="GeneID" id="74303140"/>
<keyword evidence="1" id="KW-1133">Transmembrane helix</keyword>
<dbReference type="RefSeq" id="WP_061482675.1">
    <property type="nucleotide sequence ID" value="NZ_ANBO01000024.1"/>
</dbReference>
<evidence type="ECO:0000313" key="2">
    <source>
        <dbReference type="EMBL" id="KAB7753774.1"/>
    </source>
</evidence>
<evidence type="ECO:0000313" key="3">
    <source>
        <dbReference type="Proteomes" id="UP000325690"/>
    </source>
</evidence>
<name>A0A5N5UVY5_MYCPH</name>